<protein>
    <submittedName>
        <fullName evidence="2">Uncharacterized protein</fullName>
    </submittedName>
</protein>
<dbReference type="HOGENOM" id="CLU_074083_0_0_11"/>
<sequence>MATAHPVRASWGILRRRGGLVVFPLLGAAQVLVIGSAAVAPAVLNGTGGAGPGTVAALVAGYLALGFGLTVSTAALIRAVADALDGTPARYGANLRAALAGWRRLLGWSLLGSTVLLAARQLDRIPVVGELLDQLVDVAWSLATYLVLPGIALDDLPIREATRRSGRLLRATFTRQIFGSLWIGLPLLLAGLGGLVAVMLAIESDRPGPAVAAAVLAGLVLAAALLVGATVSGIFRTVLYREAVAERA</sequence>
<evidence type="ECO:0000313" key="2">
    <source>
        <dbReference type="EMBL" id="KDN87223.1"/>
    </source>
</evidence>
<keyword evidence="1" id="KW-0472">Membrane</keyword>
<proteinExistence type="predicted"/>
<dbReference type="RefSeq" id="WP_051652737.1">
    <property type="nucleotide sequence ID" value="NZ_KK853997.1"/>
</dbReference>
<dbReference type="Proteomes" id="UP000027178">
    <property type="component" value="Unassembled WGS sequence"/>
</dbReference>
<feature type="transmembrane region" description="Helical" evidence="1">
    <location>
        <begin position="20"/>
        <end position="44"/>
    </location>
</feature>
<feature type="transmembrane region" description="Helical" evidence="1">
    <location>
        <begin position="177"/>
        <end position="202"/>
    </location>
</feature>
<dbReference type="AlphaFoldDB" id="A0A066Z0C7"/>
<keyword evidence="1" id="KW-1133">Transmembrane helix</keyword>
<dbReference type="PATRIC" id="fig|1348663.4.peg.947"/>
<feature type="transmembrane region" description="Helical" evidence="1">
    <location>
        <begin position="208"/>
        <end position="231"/>
    </location>
</feature>
<dbReference type="eggNOG" id="ENOG5032G6E">
    <property type="taxonomic scope" value="Bacteria"/>
</dbReference>
<evidence type="ECO:0000256" key="1">
    <source>
        <dbReference type="SAM" id="Phobius"/>
    </source>
</evidence>
<dbReference type="InterPro" id="IPR046157">
    <property type="entry name" value="DUF6159"/>
</dbReference>
<accession>A0A066Z0C7</accession>
<evidence type="ECO:0000313" key="3">
    <source>
        <dbReference type="Proteomes" id="UP000027178"/>
    </source>
</evidence>
<feature type="transmembrane region" description="Helical" evidence="1">
    <location>
        <begin position="56"/>
        <end position="81"/>
    </location>
</feature>
<gene>
    <name evidence="2" type="ORF">KCH_09940</name>
</gene>
<organism evidence="2 3">
    <name type="scientific">Kitasatospora cheerisanensis KCTC 2395</name>
    <dbReference type="NCBI Taxonomy" id="1348663"/>
    <lineage>
        <taxon>Bacteria</taxon>
        <taxon>Bacillati</taxon>
        <taxon>Actinomycetota</taxon>
        <taxon>Actinomycetes</taxon>
        <taxon>Kitasatosporales</taxon>
        <taxon>Streptomycetaceae</taxon>
        <taxon>Kitasatospora</taxon>
    </lineage>
</organism>
<reference evidence="2 3" key="1">
    <citation type="submission" date="2014-05" db="EMBL/GenBank/DDBJ databases">
        <title>Draft Genome Sequence of Kitasatospora cheerisanensis KCTC 2395.</title>
        <authorList>
            <person name="Nam D.H."/>
        </authorList>
    </citation>
    <scope>NUCLEOTIDE SEQUENCE [LARGE SCALE GENOMIC DNA]</scope>
    <source>
        <strain evidence="2 3">KCTC 2395</strain>
    </source>
</reference>
<comment type="caution">
    <text evidence="2">The sequence shown here is derived from an EMBL/GenBank/DDBJ whole genome shotgun (WGS) entry which is preliminary data.</text>
</comment>
<name>A0A066Z0C7_9ACTN</name>
<keyword evidence="1" id="KW-0812">Transmembrane</keyword>
<keyword evidence="3" id="KW-1185">Reference proteome</keyword>
<dbReference type="OrthoDB" id="4697240at2"/>
<dbReference type="EMBL" id="JNBY01000045">
    <property type="protein sequence ID" value="KDN87223.1"/>
    <property type="molecule type" value="Genomic_DNA"/>
</dbReference>
<dbReference type="Pfam" id="PF19656">
    <property type="entry name" value="DUF6159"/>
    <property type="match status" value="1"/>
</dbReference>